<reference evidence="5 6" key="1">
    <citation type="submission" date="2023-09" db="EMBL/GenBank/DDBJ databases">
        <authorList>
            <person name="Rey-Velasco X."/>
        </authorList>
    </citation>
    <scope>NUCLEOTIDE SEQUENCE [LARGE SCALE GENOMIC DNA]</scope>
    <source>
        <strain evidence="5 6">F388</strain>
    </source>
</reference>
<gene>
    <name evidence="5" type="ORF">RM706_14870</name>
</gene>
<dbReference type="SUPFAM" id="SSF56349">
    <property type="entry name" value="DNA breaking-rejoining enzymes"/>
    <property type="match status" value="1"/>
</dbReference>
<dbReference type="EMBL" id="JAVRHR010000003">
    <property type="protein sequence ID" value="MDT0608327.1"/>
    <property type="molecule type" value="Genomic_DNA"/>
</dbReference>
<dbReference type="InterPro" id="IPR035386">
    <property type="entry name" value="Arm-DNA-bind_5"/>
</dbReference>
<dbReference type="InterPro" id="IPR050090">
    <property type="entry name" value="Tyrosine_recombinase_XerCD"/>
</dbReference>
<dbReference type="Pfam" id="PF00589">
    <property type="entry name" value="Phage_integrase"/>
    <property type="match status" value="1"/>
</dbReference>
<comment type="similarity">
    <text evidence="1">Belongs to the 'phage' integrase family.</text>
</comment>
<evidence type="ECO:0000256" key="1">
    <source>
        <dbReference type="ARBA" id="ARBA00008857"/>
    </source>
</evidence>
<keyword evidence="6" id="KW-1185">Reference proteome</keyword>
<dbReference type="PROSITE" id="PS51898">
    <property type="entry name" value="TYR_RECOMBINASE"/>
    <property type="match status" value="1"/>
</dbReference>
<dbReference type="Gene3D" id="1.10.443.10">
    <property type="entry name" value="Intergrase catalytic core"/>
    <property type="match status" value="1"/>
</dbReference>
<organism evidence="5 6">
    <name type="scientific">Croceitalea rosinachiae</name>
    <dbReference type="NCBI Taxonomy" id="3075596"/>
    <lineage>
        <taxon>Bacteria</taxon>
        <taxon>Pseudomonadati</taxon>
        <taxon>Bacteroidota</taxon>
        <taxon>Flavobacteriia</taxon>
        <taxon>Flavobacteriales</taxon>
        <taxon>Flavobacteriaceae</taxon>
        <taxon>Croceitalea</taxon>
    </lineage>
</organism>
<dbReference type="Gene3D" id="1.10.150.130">
    <property type="match status" value="1"/>
</dbReference>
<comment type="caution">
    <text evidence="5">The sequence shown here is derived from an EMBL/GenBank/DDBJ whole genome shotgun (WGS) entry which is preliminary data.</text>
</comment>
<dbReference type="InterPro" id="IPR013762">
    <property type="entry name" value="Integrase-like_cat_sf"/>
</dbReference>
<evidence type="ECO:0000313" key="6">
    <source>
        <dbReference type="Proteomes" id="UP001255246"/>
    </source>
</evidence>
<dbReference type="Pfam" id="PF17293">
    <property type="entry name" value="Arm-DNA-bind_5"/>
    <property type="match status" value="1"/>
</dbReference>
<dbReference type="PANTHER" id="PTHR30349:SF64">
    <property type="entry name" value="PROPHAGE INTEGRASE INTD-RELATED"/>
    <property type="match status" value="1"/>
</dbReference>
<dbReference type="Proteomes" id="UP001255246">
    <property type="component" value="Unassembled WGS sequence"/>
</dbReference>
<evidence type="ECO:0000259" key="4">
    <source>
        <dbReference type="PROSITE" id="PS51898"/>
    </source>
</evidence>
<sequence length="407" mass="47586">METNSFSILCYIRKARINQQGEVPIFLRITVNSKRAEFSLKRKVKLEKWCSIKSRVKGSNTKIKALNHYLDELEAKAYNIHSKLVIKKKPFSAETIKNKIIGTETVHKTLLEVYDEHNTQIEQLLGIEYSYGAYRRHIRTRNHLANFMEKEYKLKDLFIRDVDLKFINRFHHFLKTRKIGNQNTITKYVVNFKKIMRIAVANNWVNKDPFYHWKAKWKKVERDILTELELRSLIEQEFDITRLEQIRDIFVFSCFTGLAYVDVKKLSSDHIVIGMDGQRWIKINRSKTDSRSVVPLLPTSEEILTKYKDHPLTKENGLLLPVISNQKTNAFLKEIAKVCKIQKNLTFHLARHTFATTVTLANGVPIESVSKMLGHQSLKTTQIYAKVIDKKLMKDMEVVKAKFKLGS</sequence>
<evidence type="ECO:0000256" key="2">
    <source>
        <dbReference type="ARBA" id="ARBA00023125"/>
    </source>
</evidence>
<keyword evidence="2" id="KW-0238">DNA-binding</keyword>
<dbReference type="PANTHER" id="PTHR30349">
    <property type="entry name" value="PHAGE INTEGRASE-RELATED"/>
    <property type="match status" value="1"/>
</dbReference>
<dbReference type="InterPro" id="IPR025269">
    <property type="entry name" value="SAM-like_dom"/>
</dbReference>
<dbReference type="RefSeq" id="WP_311352962.1">
    <property type="nucleotide sequence ID" value="NZ_JAVRHR010000003.1"/>
</dbReference>
<protein>
    <submittedName>
        <fullName evidence="5">Site-specific integrase</fullName>
    </submittedName>
</protein>
<proteinExistence type="inferred from homology"/>
<feature type="domain" description="Tyr recombinase" evidence="4">
    <location>
        <begin position="220"/>
        <end position="397"/>
    </location>
</feature>
<dbReference type="InterPro" id="IPR011010">
    <property type="entry name" value="DNA_brk_join_enz"/>
</dbReference>
<keyword evidence="3" id="KW-0233">DNA recombination</keyword>
<dbReference type="CDD" id="cd01185">
    <property type="entry name" value="INTN1_C_like"/>
    <property type="match status" value="1"/>
</dbReference>
<name>A0ABU3AFJ8_9FLAO</name>
<accession>A0ABU3AFJ8</accession>
<evidence type="ECO:0000256" key="3">
    <source>
        <dbReference type="ARBA" id="ARBA00023172"/>
    </source>
</evidence>
<dbReference type="InterPro" id="IPR002104">
    <property type="entry name" value="Integrase_catalytic"/>
</dbReference>
<dbReference type="Pfam" id="PF13102">
    <property type="entry name" value="Phage_int_SAM_5"/>
    <property type="match status" value="1"/>
</dbReference>
<evidence type="ECO:0000313" key="5">
    <source>
        <dbReference type="EMBL" id="MDT0608327.1"/>
    </source>
</evidence>
<dbReference type="InterPro" id="IPR010998">
    <property type="entry name" value="Integrase_recombinase_N"/>
</dbReference>